<feature type="compositionally biased region" description="Polar residues" evidence="1">
    <location>
        <begin position="592"/>
        <end position="611"/>
    </location>
</feature>
<feature type="compositionally biased region" description="Polar residues" evidence="1">
    <location>
        <begin position="571"/>
        <end position="584"/>
    </location>
</feature>
<dbReference type="AlphaFoldDB" id="A0A423VSV3"/>
<feature type="region of interest" description="Disordered" evidence="1">
    <location>
        <begin position="139"/>
        <end position="256"/>
    </location>
</feature>
<gene>
    <name evidence="2" type="ORF">VMCG_08240</name>
</gene>
<accession>A0A423VSV3</accession>
<feature type="compositionally biased region" description="Polar residues" evidence="1">
    <location>
        <begin position="163"/>
        <end position="178"/>
    </location>
</feature>
<feature type="compositionally biased region" description="Polar residues" evidence="1">
    <location>
        <begin position="139"/>
        <end position="149"/>
    </location>
</feature>
<feature type="region of interest" description="Disordered" evidence="1">
    <location>
        <begin position="278"/>
        <end position="351"/>
    </location>
</feature>
<evidence type="ECO:0000313" key="2">
    <source>
        <dbReference type="EMBL" id="ROV94033.1"/>
    </source>
</evidence>
<proteinExistence type="predicted"/>
<keyword evidence="3" id="KW-1185">Reference proteome</keyword>
<feature type="region of interest" description="Disordered" evidence="1">
    <location>
        <begin position="571"/>
        <end position="624"/>
    </location>
</feature>
<feature type="compositionally biased region" description="Polar residues" evidence="1">
    <location>
        <begin position="288"/>
        <end position="297"/>
    </location>
</feature>
<organism evidence="2 3">
    <name type="scientific">Cytospora schulzeri</name>
    <dbReference type="NCBI Taxonomy" id="448051"/>
    <lineage>
        <taxon>Eukaryota</taxon>
        <taxon>Fungi</taxon>
        <taxon>Dikarya</taxon>
        <taxon>Ascomycota</taxon>
        <taxon>Pezizomycotina</taxon>
        <taxon>Sordariomycetes</taxon>
        <taxon>Sordariomycetidae</taxon>
        <taxon>Diaporthales</taxon>
        <taxon>Cytosporaceae</taxon>
        <taxon>Cytospora</taxon>
    </lineage>
</organism>
<protein>
    <submittedName>
        <fullName evidence="2">Uncharacterized protein</fullName>
    </submittedName>
</protein>
<evidence type="ECO:0000256" key="1">
    <source>
        <dbReference type="SAM" id="MobiDB-lite"/>
    </source>
</evidence>
<feature type="compositionally biased region" description="Polar residues" evidence="1">
    <location>
        <begin position="328"/>
        <end position="338"/>
    </location>
</feature>
<sequence length="624" mass="69972">MAPLDPLEFANRVTNAIQVVNDQPWLKVSIRNLSRRWINELSREEYDLARPSLWKIPHDQIRDDYDSDQGAAAIVAWEAMQEVRGTFPDFPDQAFWQRVNGMQGTLHQVVTRLALVLQADPLGSAFWTKYLEAQAKQDASATRDATTGGNPRAIPQGRASGVTYDNTPQLNTGQQHPQLTGPHLAGSLDNEPAQPTRAGQLPLRQKIHDHTGRKEDTPIKHESVLEQSVSRKRPSSSTDPRTVGNEKRRHADETESFRPYGAGVLMRRGGGFWYGTRHPVDRSEALDPSQSRTSPSMVTYGGEKNPKEASGSATEAPARTHLSEANDRAQSPHSQADNTEPEGPDTGVQKKPEGIRLCDHICIQIGNTGEFIDNDALPPLYTYRHDHMPCRPSPSFVTSLYQMRDGASPGALGPDCNSRLLRVGIFKQGERCIWQPVVGAYVDRQGIVRFVVTETDAIRHWIRLQTSDIVDNLSTREYLPPDRLDQIAFHTNFWGYTMAHVRDFVRRVFQHLKDWNIVSWKKLHNEVWEGRESEFPAKEGAVLIDTGDQHTWDTNQVICGNPFLVEYMTSTPSNQPGNNLMVQNDDQEDSAENVNQTSEVGPQVGHPNNIQLKEEGGKQLTNVT</sequence>
<feature type="compositionally biased region" description="Basic and acidic residues" evidence="1">
    <location>
        <begin position="206"/>
        <end position="224"/>
    </location>
</feature>
<feature type="compositionally biased region" description="Basic and acidic residues" evidence="1">
    <location>
        <begin position="244"/>
        <end position="256"/>
    </location>
</feature>
<evidence type="ECO:0000313" key="3">
    <source>
        <dbReference type="Proteomes" id="UP000283895"/>
    </source>
</evidence>
<dbReference type="Proteomes" id="UP000283895">
    <property type="component" value="Unassembled WGS sequence"/>
</dbReference>
<comment type="caution">
    <text evidence="2">The sequence shown here is derived from an EMBL/GenBank/DDBJ whole genome shotgun (WGS) entry which is preliminary data.</text>
</comment>
<dbReference type="EMBL" id="LKEA01000042">
    <property type="protein sequence ID" value="ROV94033.1"/>
    <property type="molecule type" value="Genomic_DNA"/>
</dbReference>
<name>A0A423VSV3_9PEZI</name>
<reference evidence="2 3" key="1">
    <citation type="submission" date="2015-09" db="EMBL/GenBank/DDBJ databases">
        <title>Host preference determinants of Valsa canker pathogens revealed by comparative genomics.</title>
        <authorList>
            <person name="Yin Z."/>
            <person name="Huang L."/>
        </authorList>
    </citation>
    <scope>NUCLEOTIDE SEQUENCE [LARGE SCALE GENOMIC DNA]</scope>
    <source>
        <strain evidence="2 3">03-1</strain>
    </source>
</reference>